<organism evidence="2 3">
    <name type="scientific">Sinanodonta woodiana</name>
    <name type="common">Chinese pond mussel</name>
    <name type="synonym">Anodonta woodiana</name>
    <dbReference type="NCBI Taxonomy" id="1069815"/>
    <lineage>
        <taxon>Eukaryota</taxon>
        <taxon>Metazoa</taxon>
        <taxon>Spiralia</taxon>
        <taxon>Lophotrochozoa</taxon>
        <taxon>Mollusca</taxon>
        <taxon>Bivalvia</taxon>
        <taxon>Autobranchia</taxon>
        <taxon>Heteroconchia</taxon>
        <taxon>Palaeoheterodonta</taxon>
        <taxon>Unionida</taxon>
        <taxon>Unionoidea</taxon>
        <taxon>Unionidae</taxon>
        <taxon>Unioninae</taxon>
        <taxon>Sinanodonta</taxon>
    </lineage>
</organism>
<evidence type="ECO:0000313" key="2">
    <source>
        <dbReference type="EMBL" id="KAL3861131.1"/>
    </source>
</evidence>
<feature type="non-terminal residue" evidence="2">
    <location>
        <position position="1"/>
    </location>
</feature>
<reference evidence="2 3" key="1">
    <citation type="submission" date="2024-11" db="EMBL/GenBank/DDBJ databases">
        <title>Chromosome-level genome assembly of the freshwater bivalve Anodonta woodiana.</title>
        <authorList>
            <person name="Chen X."/>
        </authorList>
    </citation>
    <scope>NUCLEOTIDE SEQUENCE [LARGE SCALE GENOMIC DNA]</scope>
    <source>
        <strain evidence="2">MN2024</strain>
        <tissue evidence="2">Gills</tissue>
    </source>
</reference>
<evidence type="ECO:0000313" key="3">
    <source>
        <dbReference type="Proteomes" id="UP001634394"/>
    </source>
</evidence>
<accession>A0ABD3VJ24</accession>
<gene>
    <name evidence="2" type="ORF">ACJMK2_007200</name>
</gene>
<dbReference type="AlphaFoldDB" id="A0ABD3VJ24"/>
<name>A0ABD3VJ24_SINWO</name>
<evidence type="ECO:0000256" key="1">
    <source>
        <dbReference type="SAM" id="MobiDB-lite"/>
    </source>
</evidence>
<keyword evidence="3" id="KW-1185">Reference proteome</keyword>
<comment type="caution">
    <text evidence="2">The sequence shown here is derived from an EMBL/GenBank/DDBJ whole genome shotgun (WGS) entry which is preliminary data.</text>
</comment>
<feature type="region of interest" description="Disordered" evidence="1">
    <location>
        <begin position="330"/>
        <end position="351"/>
    </location>
</feature>
<dbReference type="EMBL" id="JBJQND010000011">
    <property type="protein sequence ID" value="KAL3861131.1"/>
    <property type="molecule type" value="Genomic_DNA"/>
</dbReference>
<feature type="non-terminal residue" evidence="2">
    <location>
        <position position="351"/>
    </location>
</feature>
<sequence>FCKEHSWRRSPYDPVKKSIFALPEDNSEDEEAGDEDNICDDKVIIQSIQRTIDEVKAEIGVMPSHQLIASCTSQYYEDTCKYPGAVEENKEKQKTESLPDGINISHPGSGRGDLISTGQLAVNDAKLVINEEQTIDNNGANLSLNNRRTMQSETLVIITEESQIGDFVTFNKDRKENYYCTQKGDSDLFGADKKSLEFRLEGTVPGAKNIYEPVIDMDVPKKRQEEVASTFPSDMCHLFYKANLSCPDHVETLAKEEEISQLQSLNSHQYFLRQHASDWNGGSVSNQFDSFLCQCNFNSNSIGDNDETETKGQCCCKTCSAENNAAQSGVEQNSCDGKLHEESQNPAIDVQ</sequence>
<protein>
    <submittedName>
        <fullName evidence="2">Uncharacterized protein</fullName>
    </submittedName>
</protein>
<proteinExistence type="predicted"/>
<dbReference type="Proteomes" id="UP001634394">
    <property type="component" value="Unassembled WGS sequence"/>
</dbReference>